<dbReference type="RefSeq" id="WP_253868966.1">
    <property type="nucleotide sequence ID" value="NZ_BAABHM010000035.1"/>
</dbReference>
<comment type="similarity">
    <text evidence="8">Belongs to the glycosyltransferase 2 family. CrtQ subfamily.</text>
</comment>
<dbReference type="Pfam" id="PF00535">
    <property type="entry name" value="Glycos_transf_2"/>
    <property type="match status" value="1"/>
</dbReference>
<evidence type="ECO:0000256" key="8">
    <source>
        <dbReference type="ARBA" id="ARBA00038120"/>
    </source>
</evidence>
<evidence type="ECO:0000256" key="4">
    <source>
        <dbReference type="ARBA" id="ARBA00022679"/>
    </source>
</evidence>
<evidence type="ECO:0000256" key="7">
    <source>
        <dbReference type="ARBA" id="ARBA00037904"/>
    </source>
</evidence>
<evidence type="ECO:0000313" key="12">
    <source>
        <dbReference type="Proteomes" id="UP001500843"/>
    </source>
</evidence>
<evidence type="ECO:0000256" key="6">
    <source>
        <dbReference type="ARBA" id="ARBA00037281"/>
    </source>
</evidence>
<keyword evidence="2" id="KW-1003">Cell membrane</keyword>
<dbReference type="InterPro" id="IPR001173">
    <property type="entry name" value="Glyco_trans_2-like"/>
</dbReference>
<evidence type="ECO:0000256" key="1">
    <source>
        <dbReference type="ARBA" id="ARBA00004236"/>
    </source>
</evidence>
<evidence type="ECO:0000256" key="9">
    <source>
        <dbReference type="ARBA" id="ARBA00040345"/>
    </source>
</evidence>
<dbReference type="PANTHER" id="PTHR43646">
    <property type="entry name" value="GLYCOSYLTRANSFERASE"/>
    <property type="match status" value="1"/>
</dbReference>
<evidence type="ECO:0000256" key="2">
    <source>
        <dbReference type="ARBA" id="ARBA00022475"/>
    </source>
</evidence>
<evidence type="ECO:0000256" key="3">
    <source>
        <dbReference type="ARBA" id="ARBA00022676"/>
    </source>
</evidence>
<dbReference type="Gene3D" id="3.90.550.10">
    <property type="entry name" value="Spore Coat Polysaccharide Biosynthesis Protein SpsA, Chain A"/>
    <property type="match status" value="1"/>
</dbReference>
<keyword evidence="4" id="KW-0808">Transferase</keyword>
<protein>
    <recommendedName>
        <fullName evidence="9">4,4'-diaponeurosporenoate glycosyltransferase</fullName>
    </recommendedName>
</protein>
<comment type="subcellular location">
    <subcellularLocation>
        <location evidence="1">Cell membrane</location>
    </subcellularLocation>
</comment>
<reference evidence="12" key="1">
    <citation type="journal article" date="2019" name="Int. J. Syst. Evol. Microbiol.">
        <title>The Global Catalogue of Microorganisms (GCM) 10K type strain sequencing project: providing services to taxonomists for standard genome sequencing and annotation.</title>
        <authorList>
            <consortium name="The Broad Institute Genomics Platform"/>
            <consortium name="The Broad Institute Genome Sequencing Center for Infectious Disease"/>
            <person name="Wu L."/>
            <person name="Ma J."/>
        </authorList>
    </citation>
    <scope>NUCLEOTIDE SEQUENCE [LARGE SCALE GENOMIC DNA]</scope>
    <source>
        <strain evidence="12">JCM 17975</strain>
    </source>
</reference>
<sequence length="286" mass="30744">MSSPQEAGAPGSPVASVIVPAHDEERTIGRLLDALCAEPGRFETVVACNGCTDETARVAARYPVTVLDLPEPSKARALRAADKVARTFPRVYLDADVEITADGLARLVAAVGPGRAAVAAPRRVMPRTGVSVLTRWYYDVWEALPTVRSGLFGRGALAVSRDGARRVEALPEMMADDLVLSEAFAPAERVVVQDVAVVVHPARTLRDLVRRRARVTTGNVQADRAGLRGAEARTTLGDLWQLVRERPGLAPRVPVFLGVVLAGRARARAAVRAGDFTTWERDTSTR</sequence>
<name>A0ABP8Y4M1_9MICO</name>
<evidence type="ECO:0000256" key="5">
    <source>
        <dbReference type="ARBA" id="ARBA00023136"/>
    </source>
</evidence>
<evidence type="ECO:0000313" key="11">
    <source>
        <dbReference type="EMBL" id="GAA4721794.1"/>
    </source>
</evidence>
<dbReference type="SUPFAM" id="SSF53448">
    <property type="entry name" value="Nucleotide-diphospho-sugar transferases"/>
    <property type="match status" value="1"/>
</dbReference>
<comment type="pathway">
    <text evidence="7">Carotenoid biosynthesis; staphyloxanthin biosynthesis; staphyloxanthin from farnesyl diphosphate: step 4/5.</text>
</comment>
<keyword evidence="5" id="KW-0472">Membrane</keyword>
<keyword evidence="12" id="KW-1185">Reference proteome</keyword>
<dbReference type="InterPro" id="IPR029044">
    <property type="entry name" value="Nucleotide-diphossugar_trans"/>
</dbReference>
<accession>A0ABP8Y4M1</accession>
<proteinExistence type="inferred from homology"/>
<organism evidence="11 12">
    <name type="scientific">Promicromonospora umidemergens</name>
    <dbReference type="NCBI Taxonomy" id="629679"/>
    <lineage>
        <taxon>Bacteria</taxon>
        <taxon>Bacillati</taxon>
        <taxon>Actinomycetota</taxon>
        <taxon>Actinomycetes</taxon>
        <taxon>Micrococcales</taxon>
        <taxon>Promicromonosporaceae</taxon>
        <taxon>Promicromonospora</taxon>
    </lineage>
</organism>
<keyword evidence="3" id="KW-0328">Glycosyltransferase</keyword>
<dbReference type="EMBL" id="BAABHM010000035">
    <property type="protein sequence ID" value="GAA4721794.1"/>
    <property type="molecule type" value="Genomic_DNA"/>
</dbReference>
<comment type="caution">
    <text evidence="11">The sequence shown here is derived from an EMBL/GenBank/DDBJ whole genome shotgun (WGS) entry which is preliminary data.</text>
</comment>
<evidence type="ECO:0000259" key="10">
    <source>
        <dbReference type="Pfam" id="PF00535"/>
    </source>
</evidence>
<dbReference type="PANTHER" id="PTHR43646:SF2">
    <property type="entry name" value="GLYCOSYLTRANSFERASE 2-LIKE DOMAIN-CONTAINING PROTEIN"/>
    <property type="match status" value="1"/>
</dbReference>
<feature type="domain" description="Glycosyltransferase 2-like" evidence="10">
    <location>
        <begin position="16"/>
        <end position="127"/>
    </location>
</feature>
<comment type="function">
    <text evidence="6">Catalyzes the glycosylation of 4,4'-diaponeurosporenoate, i.e. the esterification of glucose at the C1'' position with the carboxyl group of 4,4'-diaponeurosporenic acid, to form glycosyl-4,4'-diaponeurosporenoate. This is a step in the biosynthesis of staphyloxanthin, an orange pigment present in most staphylococci strains.</text>
</comment>
<dbReference type="Proteomes" id="UP001500843">
    <property type="component" value="Unassembled WGS sequence"/>
</dbReference>
<gene>
    <name evidence="11" type="ORF">GCM10023198_52680</name>
</gene>